<accession>A0A2J6PXP3</accession>
<sequence length="54" mass="6135">MAIAVYYDLSDNRYAEPRFSLCSQLKHVWHMCLQLLGASLGGQDNVGLRPRGWP</sequence>
<dbReference type="OrthoDB" id="5819582at2759"/>
<proteinExistence type="predicted"/>
<organism evidence="1 2">
    <name type="scientific">Hyaloscypha hepaticicola</name>
    <dbReference type="NCBI Taxonomy" id="2082293"/>
    <lineage>
        <taxon>Eukaryota</taxon>
        <taxon>Fungi</taxon>
        <taxon>Dikarya</taxon>
        <taxon>Ascomycota</taxon>
        <taxon>Pezizomycotina</taxon>
        <taxon>Leotiomycetes</taxon>
        <taxon>Helotiales</taxon>
        <taxon>Hyaloscyphaceae</taxon>
        <taxon>Hyaloscypha</taxon>
    </lineage>
</organism>
<evidence type="ECO:0000313" key="2">
    <source>
        <dbReference type="Proteomes" id="UP000235672"/>
    </source>
</evidence>
<keyword evidence="2" id="KW-1185">Reference proteome</keyword>
<dbReference type="AlphaFoldDB" id="A0A2J6PXP3"/>
<evidence type="ECO:0000313" key="1">
    <source>
        <dbReference type="EMBL" id="PMD18798.1"/>
    </source>
</evidence>
<name>A0A2J6PXP3_9HELO</name>
<reference evidence="1 2" key="1">
    <citation type="submission" date="2016-05" db="EMBL/GenBank/DDBJ databases">
        <title>A degradative enzymes factory behind the ericoid mycorrhizal symbiosis.</title>
        <authorList>
            <consortium name="DOE Joint Genome Institute"/>
            <person name="Martino E."/>
            <person name="Morin E."/>
            <person name="Grelet G."/>
            <person name="Kuo A."/>
            <person name="Kohler A."/>
            <person name="Daghino S."/>
            <person name="Barry K."/>
            <person name="Choi C."/>
            <person name="Cichocki N."/>
            <person name="Clum A."/>
            <person name="Copeland A."/>
            <person name="Hainaut M."/>
            <person name="Haridas S."/>
            <person name="Labutti K."/>
            <person name="Lindquist E."/>
            <person name="Lipzen A."/>
            <person name="Khouja H.-R."/>
            <person name="Murat C."/>
            <person name="Ohm R."/>
            <person name="Olson A."/>
            <person name="Spatafora J."/>
            <person name="Veneault-Fourrey C."/>
            <person name="Henrissat B."/>
            <person name="Grigoriev I."/>
            <person name="Martin F."/>
            <person name="Perotto S."/>
        </authorList>
    </citation>
    <scope>NUCLEOTIDE SEQUENCE [LARGE SCALE GENOMIC DNA]</scope>
    <source>
        <strain evidence="1 2">UAMH 7357</strain>
    </source>
</reference>
<dbReference type="EMBL" id="KZ613492">
    <property type="protein sequence ID" value="PMD18798.1"/>
    <property type="molecule type" value="Genomic_DNA"/>
</dbReference>
<dbReference type="Proteomes" id="UP000235672">
    <property type="component" value="Unassembled WGS sequence"/>
</dbReference>
<protein>
    <submittedName>
        <fullName evidence="1">Uncharacterized protein</fullName>
    </submittedName>
</protein>
<gene>
    <name evidence="1" type="ORF">NA56DRAFT_647675</name>
</gene>